<accession>A0A2M4CE60</accession>
<proteinExistence type="predicted"/>
<evidence type="ECO:0000313" key="1">
    <source>
        <dbReference type="EMBL" id="MBW63549.1"/>
    </source>
</evidence>
<organism evidence="1">
    <name type="scientific">Anopheles marajoara</name>
    <dbReference type="NCBI Taxonomy" id="58244"/>
    <lineage>
        <taxon>Eukaryota</taxon>
        <taxon>Metazoa</taxon>
        <taxon>Ecdysozoa</taxon>
        <taxon>Arthropoda</taxon>
        <taxon>Hexapoda</taxon>
        <taxon>Insecta</taxon>
        <taxon>Pterygota</taxon>
        <taxon>Neoptera</taxon>
        <taxon>Endopterygota</taxon>
        <taxon>Diptera</taxon>
        <taxon>Nematocera</taxon>
        <taxon>Culicoidea</taxon>
        <taxon>Culicidae</taxon>
        <taxon>Anophelinae</taxon>
        <taxon>Anopheles</taxon>
    </lineage>
</organism>
<protein>
    <submittedName>
        <fullName evidence="1">Putative secreted protein</fullName>
    </submittedName>
</protein>
<dbReference type="AlphaFoldDB" id="A0A2M4CE60"/>
<name>A0A2M4CE60_9DIPT</name>
<sequence>MWRSLFISCFRMLFSSSSSEMRFSCSKLISSTRPVTRIELPRIIAAIAVASTLKTIHFTLLTGSWDTGTTD</sequence>
<reference evidence="1" key="1">
    <citation type="submission" date="2018-01" db="EMBL/GenBank/DDBJ databases">
        <title>An insight into the sialome of Amazonian anophelines.</title>
        <authorList>
            <person name="Ribeiro J.M."/>
            <person name="Scarpassa V."/>
            <person name="Calvo E."/>
        </authorList>
    </citation>
    <scope>NUCLEOTIDE SEQUENCE</scope>
    <source>
        <tissue evidence="1">Salivary glands</tissue>
    </source>
</reference>
<dbReference type="EMBL" id="GGFJ01014408">
    <property type="protein sequence ID" value="MBW63549.1"/>
    <property type="molecule type" value="Transcribed_RNA"/>
</dbReference>